<dbReference type="KEGG" id="pxu:106125109"/>
<organism evidence="1">
    <name type="scientific">Papilio xuthus</name>
    <name type="common">Asian swallowtail butterfly</name>
    <dbReference type="NCBI Taxonomy" id="66420"/>
    <lineage>
        <taxon>Eukaryota</taxon>
        <taxon>Metazoa</taxon>
        <taxon>Ecdysozoa</taxon>
        <taxon>Arthropoda</taxon>
        <taxon>Hexapoda</taxon>
        <taxon>Insecta</taxon>
        <taxon>Pterygota</taxon>
        <taxon>Neoptera</taxon>
        <taxon>Endopterygota</taxon>
        <taxon>Lepidoptera</taxon>
        <taxon>Glossata</taxon>
        <taxon>Ditrysia</taxon>
        <taxon>Papilionoidea</taxon>
        <taxon>Papilionidae</taxon>
        <taxon>Papilioninae</taxon>
        <taxon>Papilio</taxon>
    </lineage>
</organism>
<reference evidence="1" key="1">
    <citation type="submission" date="2025-08" db="UniProtKB">
        <authorList>
            <consortium name="RefSeq"/>
        </authorList>
    </citation>
    <scope>IDENTIFICATION</scope>
</reference>
<evidence type="ECO:0000313" key="1">
    <source>
        <dbReference type="RefSeq" id="XP_013177643.1"/>
    </source>
</evidence>
<sequence>MIFCPDRKRYKNVPNILLCGTSLKKVDKFKYLGHWITEDMKDNLDIERERRSLSVRCNMLARRFAKCTEHVKLTLFKAYCQSFYTCSLWVDYTQRTYRDLRVQYNNAFRMLMGLPRYCSASGMFADFESAAPPYCGECVTALTGS</sequence>
<protein>
    <submittedName>
        <fullName evidence="1">Uncharacterized protein LOC106125109</fullName>
    </submittedName>
</protein>
<dbReference type="AlphaFoldDB" id="A0AAJ7EHK1"/>
<dbReference type="GeneID" id="106125109"/>
<accession>A0AAJ7EHK1</accession>
<dbReference type="RefSeq" id="XP_013177643.1">
    <property type="nucleotide sequence ID" value="XM_013322189.1"/>
</dbReference>
<name>A0AAJ7EHK1_PAPXU</name>
<dbReference type="Proteomes" id="UP000694872">
    <property type="component" value="Unplaced"/>
</dbReference>
<proteinExistence type="predicted"/>
<gene>
    <name evidence="1" type="primary">LOC106125109</name>
</gene>